<reference evidence="1 2" key="1">
    <citation type="journal article" date="2021" name="ISME J.">
        <title>Genomic evolution of the class Acidithiobacillia: deep-branching Proteobacteria living in extreme acidic conditions.</title>
        <authorList>
            <person name="Moya-Beltran A."/>
            <person name="Beard S."/>
            <person name="Rojas-Villalobos C."/>
            <person name="Issotta F."/>
            <person name="Gallardo Y."/>
            <person name="Ulloa R."/>
            <person name="Giaveno A."/>
            <person name="Degli Esposti M."/>
            <person name="Johnson D.B."/>
            <person name="Quatrini R."/>
        </authorList>
    </citation>
    <scope>NUCLEOTIDE SEQUENCE [LARGE SCALE GENOMIC DNA]</scope>
    <source>
        <strain evidence="1 2">RW2</strain>
    </source>
</reference>
<dbReference type="RefSeq" id="WP_215883221.1">
    <property type="nucleotide sequence ID" value="NZ_JAAOMP010000040.1"/>
</dbReference>
<proteinExistence type="predicted"/>
<evidence type="ECO:0000313" key="2">
    <source>
        <dbReference type="Proteomes" id="UP000755654"/>
    </source>
</evidence>
<gene>
    <name evidence="1" type="ORF">HAP95_05010</name>
</gene>
<evidence type="ECO:0000313" key="1">
    <source>
        <dbReference type="EMBL" id="MBU2759526.1"/>
    </source>
</evidence>
<evidence type="ECO:0008006" key="3">
    <source>
        <dbReference type="Google" id="ProtNLM"/>
    </source>
</evidence>
<comment type="caution">
    <text evidence="1">The sequence shown here is derived from an EMBL/GenBank/DDBJ whole genome shotgun (WGS) entry which is preliminary data.</text>
</comment>
<accession>A0ABS5ZX91</accession>
<protein>
    <recommendedName>
        <fullName evidence="3">Lipoprotein</fullName>
    </recommendedName>
</protein>
<dbReference type="PROSITE" id="PS51257">
    <property type="entry name" value="PROKAR_LIPOPROTEIN"/>
    <property type="match status" value="1"/>
</dbReference>
<dbReference type="EMBL" id="JAAOMP010000040">
    <property type="protein sequence ID" value="MBU2759526.1"/>
    <property type="molecule type" value="Genomic_DNA"/>
</dbReference>
<name>A0ABS5ZX91_9PROT</name>
<sequence length="117" mass="13010">MKIGKLVLLVTVVLVLAGCGMGWTRPDTLRPEAERDILSCKQEALKLYPIDMVTTAVGSGYQNPAQTYCNTYGQETDCTTYSGNYVPPATTTQDINLNSRNIAFSECMESLGYKWKW</sequence>
<keyword evidence="2" id="KW-1185">Reference proteome</keyword>
<dbReference type="Proteomes" id="UP000755654">
    <property type="component" value="Unassembled WGS sequence"/>
</dbReference>
<organism evidence="1 2">
    <name type="scientific">Acidithiobacillus sulfurivorans</name>
    <dbReference type="NCBI Taxonomy" id="1958756"/>
    <lineage>
        <taxon>Bacteria</taxon>
        <taxon>Pseudomonadati</taxon>
        <taxon>Pseudomonadota</taxon>
        <taxon>Acidithiobacillia</taxon>
        <taxon>Acidithiobacillales</taxon>
        <taxon>Acidithiobacillaceae</taxon>
        <taxon>Acidithiobacillus</taxon>
    </lineage>
</organism>